<dbReference type="PROSITE" id="PS50943">
    <property type="entry name" value="HTH_CROC1"/>
    <property type="match status" value="1"/>
</dbReference>
<reference evidence="2" key="1">
    <citation type="submission" date="2023-06" db="EMBL/GenBank/DDBJ databases">
        <title>Draft Genome Sequences of Representative Paenibacillus Polymyxa, Bacillus cereus, Fictibacillus sp., and Brevibacillus agri Strains Isolated from Amazonian Dark Earth.</title>
        <authorList>
            <person name="Pellegrinetti T.A."/>
            <person name="Cunha I.C.M."/>
            <person name="Chaves M.G."/>
            <person name="Freitas A.S."/>
            <person name="Silva A.V.R."/>
            <person name="Tsai S.M."/>
            <person name="Mendes L.W."/>
        </authorList>
    </citation>
    <scope>NUCLEOTIDE SEQUENCE</scope>
    <source>
        <strain evidence="2">CENA-BCM004</strain>
    </source>
</reference>
<accession>A0ABT8E4R7</accession>
<dbReference type="SUPFAM" id="SSF47413">
    <property type="entry name" value="lambda repressor-like DNA-binding domains"/>
    <property type="match status" value="1"/>
</dbReference>
<gene>
    <name evidence="2" type="ORF">QYF49_07650</name>
</gene>
<dbReference type="InterPro" id="IPR001387">
    <property type="entry name" value="Cro/C1-type_HTH"/>
</dbReference>
<feature type="domain" description="HTH cro/C1-type" evidence="1">
    <location>
        <begin position="9"/>
        <end position="64"/>
    </location>
</feature>
<dbReference type="EMBL" id="JAUHLN010000001">
    <property type="protein sequence ID" value="MDN4072900.1"/>
    <property type="molecule type" value="Genomic_DNA"/>
</dbReference>
<name>A0ABT8E4R7_9BACL</name>
<comment type="caution">
    <text evidence="2">The sequence shown here is derived from an EMBL/GenBank/DDBJ whole genome shotgun (WGS) entry which is preliminary data.</text>
</comment>
<dbReference type="RefSeq" id="WP_290398978.1">
    <property type="nucleotide sequence ID" value="NZ_JAUHLN010000001.1"/>
</dbReference>
<protein>
    <submittedName>
        <fullName evidence="2">Helix-turn-helix transcriptional regulator</fullName>
    </submittedName>
</protein>
<dbReference type="InterPro" id="IPR010982">
    <property type="entry name" value="Lambda_DNA-bd_dom_sf"/>
</dbReference>
<proteinExistence type="predicted"/>
<evidence type="ECO:0000313" key="3">
    <source>
        <dbReference type="Proteomes" id="UP001168694"/>
    </source>
</evidence>
<evidence type="ECO:0000313" key="2">
    <source>
        <dbReference type="EMBL" id="MDN4072900.1"/>
    </source>
</evidence>
<sequence length="75" mass="8686">MKSIDLAFIKTRRIELRITMQHMAVILGFKNASTYMKYENGVYTLKAVHLPLIAKELHCELASLFFEHNFAKTAK</sequence>
<evidence type="ECO:0000259" key="1">
    <source>
        <dbReference type="PROSITE" id="PS50943"/>
    </source>
</evidence>
<keyword evidence="3" id="KW-1185">Reference proteome</keyword>
<dbReference type="CDD" id="cd00093">
    <property type="entry name" value="HTH_XRE"/>
    <property type="match status" value="1"/>
</dbReference>
<organism evidence="2 3">
    <name type="scientific">Fictibacillus terranigra</name>
    <dbReference type="NCBI Taxonomy" id="3058424"/>
    <lineage>
        <taxon>Bacteria</taxon>
        <taxon>Bacillati</taxon>
        <taxon>Bacillota</taxon>
        <taxon>Bacilli</taxon>
        <taxon>Bacillales</taxon>
        <taxon>Fictibacillaceae</taxon>
        <taxon>Fictibacillus</taxon>
    </lineage>
</organism>
<dbReference type="Gene3D" id="1.10.260.40">
    <property type="entry name" value="lambda repressor-like DNA-binding domains"/>
    <property type="match status" value="1"/>
</dbReference>
<dbReference type="Proteomes" id="UP001168694">
    <property type="component" value="Unassembled WGS sequence"/>
</dbReference>